<dbReference type="EMBL" id="KV419496">
    <property type="protein sequence ID" value="KZS86470.1"/>
    <property type="molecule type" value="Genomic_DNA"/>
</dbReference>
<dbReference type="AlphaFoldDB" id="A0A164M8J3"/>
<evidence type="ECO:0000313" key="3">
    <source>
        <dbReference type="Proteomes" id="UP000076722"/>
    </source>
</evidence>
<dbReference type="STRING" id="1314777.A0A164M8J3"/>
<feature type="domain" description="Protein kinase" evidence="1">
    <location>
        <begin position="42"/>
        <end position="353"/>
    </location>
</feature>
<sequence>MHILDELPQTLASWRSFSSTEGNPLPWSLWDKLKPWLIENRFHPWEAVGTYLVDALPPSTHPGFRAPDGFVYGLAHIKMQTPYFSATKPILWPARTSEFRDVVIRLIRKGDEGLEHLDALRAVAKGELSFHVNNHCVPVLQELTLEDMTFVVFPLLGNSVDYPWFYDFHEVFEFVFQAVESVAYLHEHLIAHLDIDIDNFLINFAGDQRCPEWPDRGKFRSFFPVRYYLGDMELCVRFSEDSDPSSRKIVGHPTLRIGVDPSKYGRELVPEMAHSEPYCPFKADVWQLGNMLSRMFQPSAQIIPELLALSEAMKSLDPNDRPTSAQALDRVRHLRAVTPESILSQEVPPQPDC</sequence>
<dbReference type="Gene3D" id="1.10.510.10">
    <property type="entry name" value="Transferase(Phosphotransferase) domain 1"/>
    <property type="match status" value="1"/>
</dbReference>
<dbReference type="OrthoDB" id="2985259at2759"/>
<dbReference type="GO" id="GO:0004672">
    <property type="term" value="F:protein kinase activity"/>
    <property type="evidence" value="ECO:0007669"/>
    <property type="project" value="InterPro"/>
</dbReference>
<evidence type="ECO:0000259" key="1">
    <source>
        <dbReference type="PROSITE" id="PS50011"/>
    </source>
</evidence>
<dbReference type="InterPro" id="IPR011009">
    <property type="entry name" value="Kinase-like_dom_sf"/>
</dbReference>
<dbReference type="GO" id="GO:0005524">
    <property type="term" value="F:ATP binding"/>
    <property type="evidence" value="ECO:0007669"/>
    <property type="project" value="InterPro"/>
</dbReference>
<name>A0A164M8J3_9AGAM</name>
<protein>
    <recommendedName>
        <fullName evidence="1">Protein kinase domain-containing protein</fullName>
    </recommendedName>
</protein>
<accession>A0A164M8J3</accession>
<dbReference type="PROSITE" id="PS50011">
    <property type="entry name" value="PROTEIN_KINASE_DOM"/>
    <property type="match status" value="1"/>
</dbReference>
<evidence type="ECO:0000313" key="2">
    <source>
        <dbReference type="EMBL" id="KZS86470.1"/>
    </source>
</evidence>
<dbReference type="Proteomes" id="UP000076722">
    <property type="component" value="Unassembled WGS sequence"/>
</dbReference>
<organism evidence="2 3">
    <name type="scientific">Sistotremastrum niveocremeum HHB9708</name>
    <dbReference type="NCBI Taxonomy" id="1314777"/>
    <lineage>
        <taxon>Eukaryota</taxon>
        <taxon>Fungi</taxon>
        <taxon>Dikarya</taxon>
        <taxon>Basidiomycota</taxon>
        <taxon>Agaricomycotina</taxon>
        <taxon>Agaricomycetes</taxon>
        <taxon>Sistotremastrales</taxon>
        <taxon>Sistotremastraceae</taxon>
        <taxon>Sertulicium</taxon>
        <taxon>Sertulicium niveocremeum</taxon>
    </lineage>
</organism>
<keyword evidence="3" id="KW-1185">Reference proteome</keyword>
<dbReference type="InterPro" id="IPR000719">
    <property type="entry name" value="Prot_kinase_dom"/>
</dbReference>
<gene>
    <name evidence="2" type="ORF">SISNIDRAFT_491926</name>
</gene>
<reference evidence="2 3" key="1">
    <citation type="journal article" date="2016" name="Mol. Biol. Evol.">
        <title>Comparative Genomics of Early-Diverging Mushroom-Forming Fungi Provides Insights into the Origins of Lignocellulose Decay Capabilities.</title>
        <authorList>
            <person name="Nagy L.G."/>
            <person name="Riley R."/>
            <person name="Tritt A."/>
            <person name="Adam C."/>
            <person name="Daum C."/>
            <person name="Floudas D."/>
            <person name="Sun H."/>
            <person name="Yadav J.S."/>
            <person name="Pangilinan J."/>
            <person name="Larsson K.H."/>
            <person name="Matsuura K."/>
            <person name="Barry K."/>
            <person name="Labutti K."/>
            <person name="Kuo R."/>
            <person name="Ohm R.A."/>
            <person name="Bhattacharya S.S."/>
            <person name="Shirouzu T."/>
            <person name="Yoshinaga Y."/>
            <person name="Martin F.M."/>
            <person name="Grigoriev I.V."/>
            <person name="Hibbett D.S."/>
        </authorList>
    </citation>
    <scope>NUCLEOTIDE SEQUENCE [LARGE SCALE GENOMIC DNA]</scope>
    <source>
        <strain evidence="2 3">HHB9708</strain>
    </source>
</reference>
<dbReference type="SUPFAM" id="SSF56112">
    <property type="entry name" value="Protein kinase-like (PK-like)"/>
    <property type="match status" value="1"/>
</dbReference>
<proteinExistence type="predicted"/>